<evidence type="ECO:0000256" key="4">
    <source>
        <dbReference type="ARBA" id="ARBA00022679"/>
    </source>
</evidence>
<dbReference type="InterPro" id="IPR004839">
    <property type="entry name" value="Aminotransferase_I/II_large"/>
</dbReference>
<accession>A0ABX9KG19</accession>
<evidence type="ECO:0000256" key="2">
    <source>
        <dbReference type="ARBA" id="ARBA00007441"/>
    </source>
</evidence>
<comment type="cofactor">
    <cofactor evidence="1 6">
        <name>pyridoxal 5'-phosphate</name>
        <dbReference type="ChEBI" id="CHEBI:597326"/>
    </cofactor>
</comment>
<dbReference type="InterPro" id="IPR015421">
    <property type="entry name" value="PyrdxlP-dep_Trfase_major"/>
</dbReference>
<dbReference type="Gene3D" id="3.90.1150.10">
    <property type="entry name" value="Aspartate Aminotransferase, domain 1"/>
    <property type="match status" value="1"/>
</dbReference>
<feature type="domain" description="Aminotransferase class I/classII large" evidence="7">
    <location>
        <begin position="26"/>
        <end position="372"/>
    </location>
</feature>
<dbReference type="PRINTS" id="PR00753">
    <property type="entry name" value="ACCSYNTHASE"/>
</dbReference>
<comment type="caution">
    <text evidence="8">The sequence shown here is derived from an EMBL/GenBank/DDBJ whole genome shotgun (WGS) entry which is preliminary data.</text>
</comment>
<dbReference type="PANTHER" id="PTHR46383">
    <property type="entry name" value="ASPARTATE AMINOTRANSFERASE"/>
    <property type="match status" value="1"/>
</dbReference>
<evidence type="ECO:0000313" key="8">
    <source>
        <dbReference type="EMBL" id="REI40837.1"/>
    </source>
</evidence>
<dbReference type="EC" id="2.6.1.-" evidence="6"/>
<dbReference type="Pfam" id="PF00155">
    <property type="entry name" value="Aminotran_1_2"/>
    <property type="match status" value="1"/>
</dbReference>
<keyword evidence="4 6" id="KW-0808">Transferase</keyword>
<dbReference type="InterPro" id="IPR015422">
    <property type="entry name" value="PyrdxlP-dep_Trfase_small"/>
</dbReference>
<evidence type="ECO:0000256" key="5">
    <source>
        <dbReference type="ARBA" id="ARBA00022898"/>
    </source>
</evidence>
<dbReference type="SUPFAM" id="SSF53383">
    <property type="entry name" value="PLP-dependent transferases"/>
    <property type="match status" value="1"/>
</dbReference>
<protein>
    <recommendedName>
        <fullName evidence="6">Aminotransferase</fullName>
        <ecNumber evidence="6">2.6.1.-</ecNumber>
    </recommendedName>
</protein>
<reference evidence="8 9" key="1">
    <citation type="submission" date="2018-08" db="EMBL/GenBank/DDBJ databases">
        <title>Draft genome sequence of Psychrilyobacter sp. strain SD5 isolated from Black Sea water.</title>
        <authorList>
            <person name="Yadav S."/>
            <person name="Villanueva L."/>
            <person name="Damste J.S.S."/>
        </authorList>
    </citation>
    <scope>NUCLEOTIDE SEQUENCE [LARGE SCALE GENOMIC DNA]</scope>
    <source>
        <strain evidence="8 9">SD5</strain>
    </source>
</reference>
<dbReference type="EMBL" id="QUAJ01000015">
    <property type="protein sequence ID" value="REI40837.1"/>
    <property type="molecule type" value="Genomic_DNA"/>
</dbReference>
<keyword evidence="3 6" id="KW-0032">Aminotransferase</keyword>
<dbReference type="CDD" id="cd00609">
    <property type="entry name" value="AAT_like"/>
    <property type="match status" value="1"/>
</dbReference>
<dbReference type="RefSeq" id="WP_114642576.1">
    <property type="nucleotide sequence ID" value="NZ_JAACIO010000016.1"/>
</dbReference>
<dbReference type="PROSITE" id="PS00105">
    <property type="entry name" value="AA_TRANSFER_CLASS_1"/>
    <property type="match status" value="1"/>
</dbReference>
<dbReference type="InterPro" id="IPR015424">
    <property type="entry name" value="PyrdxlP-dep_Trfase"/>
</dbReference>
<comment type="similarity">
    <text evidence="2 6">Belongs to the class-I pyridoxal-phosphate-dependent aminotransferase family.</text>
</comment>
<evidence type="ECO:0000256" key="6">
    <source>
        <dbReference type="RuleBase" id="RU000481"/>
    </source>
</evidence>
<dbReference type="Gene3D" id="3.40.640.10">
    <property type="entry name" value="Type I PLP-dependent aspartate aminotransferase-like (Major domain)"/>
    <property type="match status" value="1"/>
</dbReference>
<organism evidence="8 9">
    <name type="scientific">Psychrilyobacter piezotolerans</name>
    <dbReference type="NCBI Taxonomy" id="2293438"/>
    <lineage>
        <taxon>Bacteria</taxon>
        <taxon>Fusobacteriati</taxon>
        <taxon>Fusobacteriota</taxon>
        <taxon>Fusobacteriia</taxon>
        <taxon>Fusobacteriales</taxon>
        <taxon>Fusobacteriaceae</taxon>
        <taxon>Psychrilyobacter</taxon>
    </lineage>
</organism>
<name>A0ABX9KG19_9FUSO</name>
<dbReference type="GO" id="GO:0008483">
    <property type="term" value="F:transaminase activity"/>
    <property type="evidence" value="ECO:0007669"/>
    <property type="project" value="UniProtKB-KW"/>
</dbReference>
<evidence type="ECO:0000313" key="9">
    <source>
        <dbReference type="Proteomes" id="UP000263486"/>
    </source>
</evidence>
<dbReference type="Proteomes" id="UP000263486">
    <property type="component" value="Unassembled WGS sequence"/>
</dbReference>
<sequence length="382" mass="43334">MNINPKVINKEISLIRQISIKSREYKDVINLTVGEPDLPIPCEIVEETTLYMKNNRMGYPMLGGSLEIREEIVNFYNTKYGSSYKIDEVIVTAGATEAISTTLRAILNEGDEVLIPLPFYPGYLPNIDLNGGVSVFIDTTTDELQLTVETLKKHLTPKTKALILNYPNNPSGMILSKKNLDEIMNFLRDKDIYIISDEIYSEIVFDDDFISVGKYDFLKEKIILINGFSKSHSMTGWRLGYILTSKKLKDQLIKVHQYTITAPSIVSEYGGYIALSKCSDMSSYTKEYKKRCEYVYNRLNSMGIVTLRPKGSFYIFGSLGNFNLTSSLDFALDLLENKHVAVVPGIAFGVEGYFRISCTKPVEILKTALDKIEDYMEKYRSN</sequence>
<evidence type="ECO:0000256" key="1">
    <source>
        <dbReference type="ARBA" id="ARBA00001933"/>
    </source>
</evidence>
<keyword evidence="5" id="KW-0663">Pyridoxal phosphate</keyword>
<dbReference type="PANTHER" id="PTHR46383:SF4">
    <property type="entry name" value="AMINOTRANSFERASE"/>
    <property type="match status" value="1"/>
</dbReference>
<evidence type="ECO:0000259" key="7">
    <source>
        <dbReference type="Pfam" id="PF00155"/>
    </source>
</evidence>
<evidence type="ECO:0000256" key="3">
    <source>
        <dbReference type="ARBA" id="ARBA00022576"/>
    </source>
</evidence>
<gene>
    <name evidence="8" type="ORF">DYH56_09220</name>
</gene>
<proteinExistence type="inferred from homology"/>
<dbReference type="InterPro" id="IPR050596">
    <property type="entry name" value="AspAT/PAT-like"/>
</dbReference>
<keyword evidence="9" id="KW-1185">Reference proteome</keyword>
<dbReference type="InterPro" id="IPR004838">
    <property type="entry name" value="NHTrfase_class1_PyrdxlP-BS"/>
</dbReference>